<dbReference type="NCBIfam" id="NF005141">
    <property type="entry name" value="PRK06590.1"/>
    <property type="match status" value="1"/>
</dbReference>
<dbReference type="InterPro" id="IPR001516">
    <property type="entry name" value="Proton_antipo_N"/>
</dbReference>
<dbReference type="InterPro" id="IPR001750">
    <property type="entry name" value="ND/Mrp_TM"/>
</dbReference>
<feature type="transmembrane region" description="Helical" evidence="6">
    <location>
        <begin position="329"/>
        <end position="351"/>
    </location>
</feature>
<feature type="transmembrane region" description="Helical" evidence="6">
    <location>
        <begin position="301"/>
        <end position="322"/>
    </location>
</feature>
<evidence type="ECO:0000256" key="3">
    <source>
        <dbReference type="ARBA" id="ARBA00022989"/>
    </source>
</evidence>
<feature type="transmembrane region" description="Helical" evidence="6">
    <location>
        <begin position="164"/>
        <end position="183"/>
    </location>
</feature>
<gene>
    <name evidence="9" type="ORF">COW36_22845</name>
</gene>
<dbReference type="Gene3D" id="1.20.5.2700">
    <property type="match status" value="1"/>
</dbReference>
<feature type="transmembrane region" description="Helical" evidence="6">
    <location>
        <begin position="54"/>
        <end position="75"/>
    </location>
</feature>
<dbReference type="GO" id="GO:0016020">
    <property type="term" value="C:membrane"/>
    <property type="evidence" value="ECO:0007669"/>
    <property type="project" value="UniProtKB-SubCell"/>
</dbReference>
<dbReference type="PRINTS" id="PR01434">
    <property type="entry name" value="NADHDHGNASE5"/>
</dbReference>
<feature type="transmembrane region" description="Helical" evidence="6">
    <location>
        <begin position="195"/>
        <end position="214"/>
    </location>
</feature>
<dbReference type="InterPro" id="IPR003945">
    <property type="entry name" value="NU5C-like"/>
</dbReference>
<dbReference type="GO" id="GO:0012505">
    <property type="term" value="C:endomembrane system"/>
    <property type="evidence" value="ECO:0007669"/>
    <property type="project" value="UniProtKB-SubCell"/>
</dbReference>
<sequence>MLLHSAAHTSLPTAALQLNPLLNLIVLLPLAGALVLGLGSLFNARQQQGLSEKVVGAIACSGPALATLIALLLFLPMLGDSAAVWQSTLLNWLDTGSFQIKLGLSMDHLSAIMVLMITFIGTLIHLFSLSYMHGDRGFARYFAWLNLFLGAMLLLILSDNIIGLFMGWEGVGLCSYLLIGFWFEDSAKAGAGTKAFLVNRVGDFGFILGIFLLFRETGAFDFATIQAKIGASDFYILPVIAFLLLIGALGKSAQIPLHVWLPDAMAGPTPVSALIHAATMVTAGVYMVARLHFIYTATPAVAWLIVLIGSLTALMAALIALVQHDIKKVLAYSTVSQLGYMFMGVGSGAYAAGMFHVFTHAFFKAALFLGAGAIIHALHHEQDLRKMGGLRKYLPVTHAAMLVSCLAIAGIPPFAGFFSKDEILWSLWEKQHYLFWGVGLVTAALTAFYMFRLYFLAFGGTYRGDHAPQSEPLLMKLPLALLGLGAVSVGFLGMPATLGLPNWFVHWLSPLYGEHPVAAASVQGVSLMLMALSVLAAAAGIGFALKRFGKITDTVPAIPVNAFTQLLDAKFGFDLLYQKGIVKPWLALGQFCRQVAEPIMIDGVIRAGTWAYYVFSLSLRTLQTGHVRTYAQYMLFGLFILVYLYLLLHLPGVFEL</sequence>
<feature type="transmembrane region" description="Helical" evidence="6">
    <location>
        <begin position="271"/>
        <end position="289"/>
    </location>
</feature>
<keyword evidence="2 5" id="KW-0812">Transmembrane</keyword>
<dbReference type="NCBIfam" id="TIGR01974">
    <property type="entry name" value="NDH_I_L"/>
    <property type="match status" value="1"/>
</dbReference>
<evidence type="ECO:0000313" key="10">
    <source>
        <dbReference type="Proteomes" id="UP000231019"/>
    </source>
</evidence>
<feature type="transmembrane region" description="Helical" evidence="6">
    <location>
        <begin position="20"/>
        <end position="42"/>
    </location>
</feature>
<evidence type="ECO:0000259" key="8">
    <source>
        <dbReference type="Pfam" id="PF00662"/>
    </source>
</evidence>
<comment type="caution">
    <text evidence="9">The sequence shown here is derived from an EMBL/GenBank/DDBJ whole genome shotgun (WGS) entry which is preliminary data.</text>
</comment>
<keyword evidence="4 6" id="KW-0472">Membrane</keyword>
<feature type="transmembrane region" description="Helical" evidence="6">
    <location>
        <begin position="524"/>
        <end position="545"/>
    </location>
</feature>
<feature type="transmembrane region" description="Helical" evidence="6">
    <location>
        <begin position="109"/>
        <end position="129"/>
    </location>
</feature>
<dbReference type="EMBL" id="PFFQ01000064">
    <property type="protein sequence ID" value="PIW14089.1"/>
    <property type="molecule type" value="Genomic_DNA"/>
</dbReference>
<feature type="transmembrane region" description="Helical" evidence="6">
    <location>
        <begin position="399"/>
        <end position="418"/>
    </location>
</feature>
<dbReference type="GO" id="GO:0015990">
    <property type="term" value="P:electron transport coupled proton transport"/>
    <property type="evidence" value="ECO:0007669"/>
    <property type="project" value="TreeGrafter"/>
</dbReference>
<evidence type="ECO:0000256" key="4">
    <source>
        <dbReference type="ARBA" id="ARBA00023136"/>
    </source>
</evidence>
<dbReference type="Pfam" id="PF00662">
    <property type="entry name" value="Proton_antipo_N"/>
    <property type="match status" value="1"/>
</dbReference>
<evidence type="ECO:0000256" key="5">
    <source>
        <dbReference type="RuleBase" id="RU000320"/>
    </source>
</evidence>
<protein>
    <submittedName>
        <fullName evidence="9">NADH-quinone oxidoreductase subunit L</fullName>
    </submittedName>
</protein>
<feature type="transmembrane region" description="Helical" evidence="6">
    <location>
        <begin position="357"/>
        <end position="378"/>
    </location>
</feature>
<dbReference type="Pfam" id="PF00361">
    <property type="entry name" value="Proton_antipo_M"/>
    <property type="match status" value="1"/>
</dbReference>
<evidence type="ECO:0000259" key="7">
    <source>
        <dbReference type="Pfam" id="PF00361"/>
    </source>
</evidence>
<dbReference type="GO" id="GO:0042773">
    <property type="term" value="P:ATP synthesis coupled electron transport"/>
    <property type="evidence" value="ECO:0007669"/>
    <property type="project" value="InterPro"/>
</dbReference>
<name>A0A2M7FZ45_9BACT</name>
<keyword evidence="3 6" id="KW-1133">Transmembrane helix</keyword>
<evidence type="ECO:0000256" key="2">
    <source>
        <dbReference type="ARBA" id="ARBA00022692"/>
    </source>
</evidence>
<feature type="domain" description="NADH:quinone oxidoreductase/Mrp antiporter transmembrane" evidence="7">
    <location>
        <begin position="158"/>
        <end position="446"/>
    </location>
</feature>
<evidence type="ECO:0000256" key="6">
    <source>
        <dbReference type="SAM" id="Phobius"/>
    </source>
</evidence>
<feature type="transmembrane region" description="Helical" evidence="6">
    <location>
        <begin position="630"/>
        <end position="648"/>
    </location>
</feature>
<dbReference type="Proteomes" id="UP000231019">
    <property type="component" value="Unassembled WGS sequence"/>
</dbReference>
<accession>A0A2M7FZ45</accession>
<evidence type="ECO:0000313" key="9">
    <source>
        <dbReference type="EMBL" id="PIW14089.1"/>
    </source>
</evidence>
<feature type="transmembrane region" description="Helical" evidence="6">
    <location>
        <begin position="141"/>
        <end position="158"/>
    </location>
</feature>
<comment type="subcellular location">
    <subcellularLocation>
        <location evidence="1">Endomembrane system</location>
        <topology evidence="1">Multi-pass membrane protein</topology>
    </subcellularLocation>
    <subcellularLocation>
        <location evidence="5">Membrane</location>
        <topology evidence="5">Multi-pass membrane protein</topology>
    </subcellularLocation>
</comment>
<proteinExistence type="predicted"/>
<dbReference type="PRINTS" id="PR01435">
    <property type="entry name" value="NPOXDRDTASE5"/>
</dbReference>
<feature type="transmembrane region" description="Helical" evidence="6">
    <location>
        <begin position="234"/>
        <end position="250"/>
    </location>
</feature>
<reference evidence="9 10" key="1">
    <citation type="submission" date="2017-09" db="EMBL/GenBank/DDBJ databases">
        <title>Depth-based differentiation of microbial function through sediment-hosted aquifers and enrichment of novel symbionts in the deep terrestrial subsurface.</title>
        <authorList>
            <person name="Probst A.J."/>
            <person name="Ladd B."/>
            <person name="Jarett J.K."/>
            <person name="Geller-Mcgrath D.E."/>
            <person name="Sieber C.M."/>
            <person name="Emerson J.B."/>
            <person name="Anantharaman K."/>
            <person name="Thomas B.C."/>
            <person name="Malmstrom R."/>
            <person name="Stieglmeier M."/>
            <person name="Klingl A."/>
            <person name="Woyke T."/>
            <person name="Ryan C.M."/>
            <person name="Banfield J.F."/>
        </authorList>
    </citation>
    <scope>NUCLEOTIDE SEQUENCE [LARGE SCALE GENOMIC DNA]</scope>
    <source>
        <strain evidence="9">CG17_big_fil_post_rev_8_21_14_2_50_48_46</strain>
    </source>
</reference>
<feature type="transmembrane region" description="Helical" evidence="6">
    <location>
        <begin position="433"/>
        <end position="458"/>
    </location>
</feature>
<organism evidence="9 10">
    <name type="scientific">bacterium (Candidatus Blackallbacteria) CG17_big_fil_post_rev_8_21_14_2_50_48_46</name>
    <dbReference type="NCBI Taxonomy" id="2014261"/>
    <lineage>
        <taxon>Bacteria</taxon>
        <taxon>Candidatus Blackallbacteria</taxon>
    </lineage>
</organism>
<feature type="domain" description="NADH-Ubiquinone oxidoreductase (complex I) chain 5 N-terminal" evidence="8">
    <location>
        <begin position="92"/>
        <end position="142"/>
    </location>
</feature>
<dbReference type="PANTHER" id="PTHR42829">
    <property type="entry name" value="NADH-UBIQUINONE OXIDOREDUCTASE CHAIN 5"/>
    <property type="match status" value="1"/>
</dbReference>
<dbReference type="GO" id="GO:0008137">
    <property type="term" value="F:NADH dehydrogenase (ubiquinone) activity"/>
    <property type="evidence" value="ECO:0007669"/>
    <property type="project" value="InterPro"/>
</dbReference>
<feature type="transmembrane region" description="Helical" evidence="6">
    <location>
        <begin position="479"/>
        <end position="504"/>
    </location>
</feature>
<dbReference type="AlphaFoldDB" id="A0A2M7FZ45"/>
<dbReference type="GO" id="GO:0003954">
    <property type="term" value="F:NADH dehydrogenase activity"/>
    <property type="evidence" value="ECO:0007669"/>
    <property type="project" value="TreeGrafter"/>
</dbReference>
<dbReference type="PANTHER" id="PTHR42829:SF2">
    <property type="entry name" value="NADH-UBIQUINONE OXIDOREDUCTASE CHAIN 5"/>
    <property type="match status" value="1"/>
</dbReference>
<evidence type="ECO:0000256" key="1">
    <source>
        <dbReference type="ARBA" id="ARBA00004127"/>
    </source>
</evidence>
<dbReference type="InterPro" id="IPR018393">
    <property type="entry name" value="NADHpl_OxRdtase_5_subgr"/>
</dbReference>